<proteinExistence type="predicted"/>
<organism evidence="1 2">
    <name type="scientific">Pseudoalteromonas lipolytica</name>
    <dbReference type="NCBI Taxonomy" id="570156"/>
    <lineage>
        <taxon>Bacteria</taxon>
        <taxon>Pseudomonadati</taxon>
        <taxon>Pseudomonadota</taxon>
        <taxon>Gammaproteobacteria</taxon>
        <taxon>Alteromonadales</taxon>
        <taxon>Pseudoalteromonadaceae</taxon>
        <taxon>Pseudoalteromonas</taxon>
    </lineage>
</organism>
<protein>
    <submittedName>
        <fullName evidence="1">SIR2 family protein</fullName>
    </submittedName>
</protein>
<reference evidence="1 2" key="1">
    <citation type="submission" date="2023-01" db="EMBL/GenBank/DDBJ databases">
        <title>Trichodesmium-associated heterotrophic epibiont bacteria.</title>
        <authorList>
            <person name="Cleveland C.S."/>
            <person name="Webb E.A."/>
        </authorList>
    </citation>
    <scope>NUCLEOTIDE SEQUENCE [LARGE SCALE GENOMIC DNA]</scope>
    <source>
        <strain evidence="1 2">USCH2</strain>
    </source>
</reference>
<dbReference type="SUPFAM" id="SSF52467">
    <property type="entry name" value="DHS-like NAD/FAD-binding domain"/>
    <property type="match status" value="1"/>
</dbReference>
<dbReference type="RefSeq" id="WP_339979151.1">
    <property type="nucleotide sequence ID" value="NZ_JAQPZS010000001.1"/>
</dbReference>
<dbReference type="InterPro" id="IPR029035">
    <property type="entry name" value="DHS-like_NAD/FAD-binding_dom"/>
</dbReference>
<comment type="caution">
    <text evidence="1">The sequence shown here is derived from an EMBL/GenBank/DDBJ whole genome shotgun (WGS) entry which is preliminary data.</text>
</comment>
<dbReference type="NCBIfam" id="NF041818">
    <property type="entry name" value="Dsr1"/>
    <property type="match status" value="1"/>
</dbReference>
<evidence type="ECO:0000313" key="2">
    <source>
        <dbReference type="Proteomes" id="UP001377972"/>
    </source>
</evidence>
<dbReference type="Proteomes" id="UP001377972">
    <property type="component" value="Unassembled WGS sequence"/>
</dbReference>
<accession>A0ABU8SNI3</accession>
<dbReference type="EMBL" id="JAQPZS010000001">
    <property type="protein sequence ID" value="MEJ6494590.1"/>
    <property type="molecule type" value="Genomic_DNA"/>
</dbReference>
<evidence type="ECO:0000313" key="1">
    <source>
        <dbReference type="EMBL" id="MEJ6494590.1"/>
    </source>
</evidence>
<name>A0ABU8SNI3_9GAMM</name>
<dbReference type="Gene3D" id="3.40.50.1220">
    <property type="entry name" value="TPP-binding domain"/>
    <property type="match status" value="1"/>
</dbReference>
<sequence length="1243" mass="144241">MQFVNNGPNIPEKLLQAHEEGKVVFFCGAGISFPAKLPGFGGLVRSLYENLGVVPSPIQEQTLKLGQFDTAVSLLEATRPSSEWRNAVRKELVNQLKPDYSDANATTTHKALLQLATTKDKRVRLITTNFDRIFQDVSLSEKIDFPIFQAPLLPVPKSRWSGLVYLHGLIPENISDFDLDNLVISSGDFGLAYLNERWASRFVSELFRTYVVCFVGYSLNDPVLRYMMDALAADRLLGESPPEMFAFGNYKTGKNEEKEYEHEKQNWLAKNVTPILYKNHRHHYYLHKTLEKWSETYRDGLVGKQQIVVTTAFTKPSEADLDNGYAYRLAWALSDPTGIPAKTFAQLTPPPPIEWLNVLNEIKLDKSDLPRFGIVDTSFKENFEFRLFSRPPKSAFSPNMSLATFSHDEVQWDNVMNFLGIWLVKHLDKPELVLFICKQGGRLHSDLHWKINNELRAHRRNSGDILCANLSEEMLTIWELILSGYCTNSSHRFSLYSWVDKYKVNYLSLPLKHELKTLLSPRIRFSEPLSLASSVSGIKRIFRSEVVLTSSHPYSALKELNKVDKWSHDIGNLFIEFNLILLEIMELKSLLGEVNEYYDYSYIHQPSIAKHPQNKHHNDWTVLIELVRDSWLAMKTTNSNAAMNAIMDWWALPFPIFKRLALFALAELPQNFSVDVNELLEIDDSRWLWNTATQREILSLLPKLFLNLGDVDKNRLVCNILKGPSKSWFRKELTEQEFKDIKDRAIWLRLSKLKNSRLNVGIEGDRAYEKMLQKHPIWGEKIKEEQEFPFWMSTGFHKGLENNTPSELNSLIKWLEDNPEGGFRNEDDWSIRCRKEPKFVIEALIQCNSWLPERWNEAINIWSENRRLSYIAWDSSCNYLLSLEKEKLVDISRSLAFWLDKNFDCKVITKSKFFTFYDLLITLPFEKEIDINRDPLMAAINHPVGILTELLFKQWYREKPKDGYGISSDYEERLNHLCNQDNEIYILSKAIISTNVLSLYRVSPEWAEEHILNWFNWSDCSFSQVAWFCYLWSPRLHKEFLIKIKANLLETASHLDDLGEQSQQYAKFLTYVALQKYDEYGVKEVAVAFSQLSGNAFYHVTVALNDALTSSGDKFDEYWENRIKPFLLKVWPKNQNFNELTINQLAILCLNTQKYFVESYSILQHSLSNISDFNYLLRKLNETNLPEEYPETVLKFLNQIIEDEPRIILGDLNAILARISSVDPLLIETQKFSRLNALGMLTG</sequence>
<gene>
    <name evidence="1" type="ORF">PQI24_01015</name>
</gene>
<keyword evidence="2" id="KW-1185">Reference proteome</keyword>
<dbReference type="Pfam" id="PF13289">
    <property type="entry name" value="SIR2_2"/>
    <property type="match status" value="1"/>
</dbReference>